<proteinExistence type="predicted"/>
<dbReference type="InterPro" id="IPR036179">
    <property type="entry name" value="Ig-like_dom_sf"/>
</dbReference>
<reference evidence="8" key="1">
    <citation type="submission" date="2023-11" db="EMBL/GenBank/DDBJ databases">
        <title>Genome assemblies of two species of porcelain crab, Petrolisthes cinctipes and Petrolisthes manimaculis (Anomura: Porcellanidae).</title>
        <authorList>
            <person name="Angst P."/>
        </authorList>
    </citation>
    <scope>NUCLEOTIDE SEQUENCE</scope>
    <source>
        <strain evidence="8">PB745_02</strain>
        <tissue evidence="8">Gill</tissue>
    </source>
</reference>
<comment type="caution">
    <text evidence="8">The sequence shown here is derived from an EMBL/GenBank/DDBJ whole genome shotgun (WGS) entry which is preliminary data.</text>
</comment>
<name>A0AAE1TN83_9EUCA</name>
<evidence type="ECO:0000256" key="1">
    <source>
        <dbReference type="ARBA" id="ARBA00004167"/>
    </source>
</evidence>
<evidence type="ECO:0000313" key="8">
    <source>
        <dbReference type="EMBL" id="KAK4291542.1"/>
    </source>
</evidence>
<keyword evidence="6" id="KW-1133">Transmembrane helix</keyword>
<keyword evidence="3 6" id="KW-0472">Membrane</keyword>
<feature type="non-terminal residue" evidence="8">
    <location>
        <position position="690"/>
    </location>
</feature>
<evidence type="ECO:0000259" key="7">
    <source>
        <dbReference type="PROSITE" id="PS50835"/>
    </source>
</evidence>
<dbReference type="InterPro" id="IPR003599">
    <property type="entry name" value="Ig_sub"/>
</dbReference>
<dbReference type="SUPFAM" id="SSF49265">
    <property type="entry name" value="Fibronectin type III"/>
    <property type="match status" value="1"/>
</dbReference>
<keyword evidence="6" id="KW-0812">Transmembrane</keyword>
<dbReference type="GO" id="GO:0016020">
    <property type="term" value="C:membrane"/>
    <property type="evidence" value="ECO:0007669"/>
    <property type="project" value="UniProtKB-SubCell"/>
</dbReference>
<dbReference type="InterPro" id="IPR003598">
    <property type="entry name" value="Ig_sub2"/>
</dbReference>
<evidence type="ECO:0000256" key="3">
    <source>
        <dbReference type="ARBA" id="ARBA00023136"/>
    </source>
</evidence>
<dbReference type="SUPFAM" id="SSF48726">
    <property type="entry name" value="Immunoglobulin"/>
    <property type="match status" value="3"/>
</dbReference>
<dbReference type="PANTHER" id="PTHR23278">
    <property type="entry name" value="SIDESTEP PROTEIN"/>
    <property type="match status" value="1"/>
</dbReference>
<feature type="compositionally biased region" description="Low complexity" evidence="5">
    <location>
        <begin position="668"/>
        <end position="681"/>
    </location>
</feature>
<sequence>SLLDEVVEVEEVTGGGGGGDKVTITTLTLPHLTRQHLRRTLTCLATSLANLTTPLTADVTLDMTFPPLEVLLKGPHTELREGTQHYLGCESRGSLPPADLFFYLNGDLLTSNMTEVMKEGNVSRATLLLVPGRELDGASLTCRAQNPTFPAATALEDTRILQVYYSPRVKVVVGRRLQLHNIKQGEDVYFECLIQANPAAHKVSWALNGETLHSNKSVGVIQSNQSLVLQGVGRASSGAYQCHAYNTMGTSTSLPLHLRVKFAPVCSTGQKWVYGSSLAHAVNVTCSVESYPPAGDFQWVFNTSTEYAHLPSELVTTYNTVAEEEGEQRDSLSMEEEGGSQTMEEGGGGGWSMVTYTPQTHHDFGSLLCWARNEVDRQRKPCVFHVVPAGVPEPVENCSAWEGGGGEAGRVVVWCQPGWGGGLDQTFTLEVREGSSGARKDSLRASESSLLPEEDTLRSEEGSIKAIDGSSEGYLRPAGTEGGGGGEGRVLARLRNQPEPHFTVAGLKAGQEYLLSIVASNSQGAAPPTFLVHHTPIDVAEQRTSPVVSPGSWPPHHLGALTAPIVGAAVGIATSLLLCALAIVFIVRRRIRRRSPHAHSHTLGHAQSVAYKKTKGKEAECEAPDVILVRGAGGGGGGGGGTEVKEKEEEEEEERKTRGGRGKGDDGGTTPTRYSSYSPTRELQNGAECC</sequence>
<accession>A0AAE1TN83</accession>
<dbReference type="Gene3D" id="2.60.40.10">
    <property type="entry name" value="Immunoglobulins"/>
    <property type="match status" value="2"/>
</dbReference>
<organism evidence="8 9">
    <name type="scientific">Petrolisthes manimaculis</name>
    <dbReference type="NCBI Taxonomy" id="1843537"/>
    <lineage>
        <taxon>Eukaryota</taxon>
        <taxon>Metazoa</taxon>
        <taxon>Ecdysozoa</taxon>
        <taxon>Arthropoda</taxon>
        <taxon>Crustacea</taxon>
        <taxon>Multicrustacea</taxon>
        <taxon>Malacostraca</taxon>
        <taxon>Eumalacostraca</taxon>
        <taxon>Eucarida</taxon>
        <taxon>Decapoda</taxon>
        <taxon>Pleocyemata</taxon>
        <taxon>Anomura</taxon>
        <taxon>Galatheoidea</taxon>
        <taxon>Porcellanidae</taxon>
        <taxon>Petrolisthes</taxon>
    </lineage>
</organism>
<dbReference type="InterPro" id="IPR013098">
    <property type="entry name" value="Ig_I-set"/>
</dbReference>
<evidence type="ECO:0000256" key="6">
    <source>
        <dbReference type="SAM" id="Phobius"/>
    </source>
</evidence>
<dbReference type="AlphaFoldDB" id="A0AAE1TN83"/>
<feature type="compositionally biased region" description="Acidic residues" evidence="5">
    <location>
        <begin position="324"/>
        <end position="338"/>
    </location>
</feature>
<dbReference type="Pfam" id="PF07679">
    <property type="entry name" value="I-set"/>
    <property type="match status" value="1"/>
</dbReference>
<comment type="subcellular location">
    <subcellularLocation>
        <location evidence="1">Membrane</location>
        <topology evidence="1">Single-pass membrane protein</topology>
    </subcellularLocation>
</comment>
<protein>
    <recommendedName>
        <fullName evidence="7">Ig-like domain-containing protein</fullName>
    </recommendedName>
</protein>
<feature type="compositionally biased region" description="Basic and acidic residues" evidence="5">
    <location>
        <begin position="654"/>
        <end position="666"/>
    </location>
</feature>
<keyword evidence="4" id="KW-1015">Disulfide bond</keyword>
<dbReference type="SMART" id="SM00409">
    <property type="entry name" value="IG"/>
    <property type="match status" value="1"/>
</dbReference>
<dbReference type="InterPro" id="IPR036116">
    <property type="entry name" value="FN3_sf"/>
</dbReference>
<feature type="region of interest" description="Disordered" evidence="5">
    <location>
        <begin position="324"/>
        <end position="348"/>
    </location>
</feature>
<dbReference type="Pfam" id="PF08205">
    <property type="entry name" value="C2-set_2"/>
    <property type="match status" value="1"/>
</dbReference>
<evidence type="ECO:0000256" key="2">
    <source>
        <dbReference type="ARBA" id="ARBA00022737"/>
    </source>
</evidence>
<evidence type="ECO:0000313" key="9">
    <source>
        <dbReference type="Proteomes" id="UP001292094"/>
    </source>
</evidence>
<feature type="compositionally biased region" description="Basic and acidic residues" evidence="5">
    <location>
        <begin position="435"/>
        <end position="444"/>
    </location>
</feature>
<feature type="domain" description="Ig-like" evidence="7">
    <location>
        <begin position="275"/>
        <end position="373"/>
    </location>
</feature>
<feature type="transmembrane region" description="Helical" evidence="6">
    <location>
        <begin position="565"/>
        <end position="587"/>
    </location>
</feature>
<keyword evidence="2" id="KW-0677">Repeat</keyword>
<dbReference type="InterPro" id="IPR013783">
    <property type="entry name" value="Ig-like_fold"/>
</dbReference>
<dbReference type="InterPro" id="IPR007110">
    <property type="entry name" value="Ig-like_dom"/>
</dbReference>
<dbReference type="InterPro" id="IPR013162">
    <property type="entry name" value="CD80_C2-set"/>
</dbReference>
<dbReference type="SMART" id="SM00408">
    <property type="entry name" value="IGc2"/>
    <property type="match status" value="1"/>
</dbReference>
<feature type="domain" description="Ig-like" evidence="7">
    <location>
        <begin position="66"/>
        <end position="162"/>
    </location>
</feature>
<dbReference type="PANTHER" id="PTHR23278:SF19">
    <property type="entry name" value="OBSCURIN"/>
    <property type="match status" value="1"/>
</dbReference>
<dbReference type="PROSITE" id="PS50835">
    <property type="entry name" value="IG_LIKE"/>
    <property type="match status" value="3"/>
</dbReference>
<feature type="compositionally biased region" description="Gly residues" evidence="5">
    <location>
        <begin position="631"/>
        <end position="642"/>
    </location>
</feature>
<evidence type="ECO:0000256" key="5">
    <source>
        <dbReference type="SAM" id="MobiDB-lite"/>
    </source>
</evidence>
<dbReference type="EMBL" id="JAWZYT010005125">
    <property type="protein sequence ID" value="KAK4291542.1"/>
    <property type="molecule type" value="Genomic_DNA"/>
</dbReference>
<feature type="region of interest" description="Disordered" evidence="5">
    <location>
        <begin position="435"/>
        <end position="486"/>
    </location>
</feature>
<evidence type="ECO:0000256" key="4">
    <source>
        <dbReference type="ARBA" id="ARBA00023157"/>
    </source>
</evidence>
<keyword evidence="9" id="KW-1185">Reference proteome</keyword>
<dbReference type="Proteomes" id="UP001292094">
    <property type="component" value="Unassembled WGS sequence"/>
</dbReference>
<feature type="domain" description="Ig-like" evidence="7">
    <location>
        <begin position="167"/>
        <end position="253"/>
    </location>
</feature>
<feature type="region of interest" description="Disordered" evidence="5">
    <location>
        <begin position="628"/>
        <end position="690"/>
    </location>
</feature>
<gene>
    <name evidence="8" type="ORF">Pmani_035639</name>
</gene>